<evidence type="ECO:0000256" key="3">
    <source>
        <dbReference type="SAM" id="Phobius"/>
    </source>
</evidence>
<accession>A0AAD8YAH1</accession>
<dbReference type="EMBL" id="JATAAI010000012">
    <property type="protein sequence ID" value="KAK1742039.1"/>
    <property type="molecule type" value="Genomic_DNA"/>
</dbReference>
<dbReference type="PANTHER" id="PTHR36220">
    <property type="entry name" value="UNNAMED PRODUCT"/>
    <property type="match status" value="1"/>
</dbReference>
<dbReference type="PROSITE" id="PS51470">
    <property type="entry name" value="FG_GAP"/>
    <property type="match status" value="1"/>
</dbReference>
<keyword evidence="3" id="KW-0812">Transmembrane</keyword>
<reference evidence="4" key="1">
    <citation type="submission" date="2023-06" db="EMBL/GenBank/DDBJ databases">
        <title>Survivors Of The Sea: Transcriptome response of Skeletonema marinoi to long-term dormancy.</title>
        <authorList>
            <person name="Pinder M.I.M."/>
            <person name="Kourtchenko O."/>
            <person name="Robertson E.K."/>
            <person name="Larsson T."/>
            <person name="Maumus F."/>
            <person name="Osuna-Cruz C.M."/>
            <person name="Vancaester E."/>
            <person name="Stenow R."/>
            <person name="Vandepoele K."/>
            <person name="Ploug H."/>
            <person name="Bruchert V."/>
            <person name="Godhe A."/>
            <person name="Topel M."/>
        </authorList>
    </citation>
    <scope>NUCLEOTIDE SEQUENCE</scope>
    <source>
        <strain evidence="4">R05AC</strain>
    </source>
</reference>
<dbReference type="InterPro" id="IPR013519">
    <property type="entry name" value="Int_alpha_beta-p"/>
</dbReference>
<keyword evidence="5" id="KW-1185">Reference proteome</keyword>
<dbReference type="Proteomes" id="UP001224775">
    <property type="component" value="Unassembled WGS sequence"/>
</dbReference>
<feature type="non-terminal residue" evidence="4">
    <location>
        <position position="754"/>
    </location>
</feature>
<dbReference type="InterPro" id="IPR028994">
    <property type="entry name" value="Integrin_alpha_N"/>
</dbReference>
<feature type="repeat" description="FG-GAP" evidence="1">
    <location>
        <begin position="464"/>
        <end position="521"/>
    </location>
</feature>
<feature type="region of interest" description="Disordered" evidence="2">
    <location>
        <begin position="402"/>
        <end position="425"/>
    </location>
</feature>
<keyword evidence="3" id="KW-0472">Membrane</keyword>
<dbReference type="Gene3D" id="2.130.10.130">
    <property type="entry name" value="Integrin alpha, N-terminal"/>
    <property type="match status" value="1"/>
</dbReference>
<dbReference type="AlphaFoldDB" id="A0AAD8YAH1"/>
<comment type="caution">
    <text evidence="4">The sequence shown here is derived from an EMBL/GenBank/DDBJ whole genome shotgun (WGS) entry which is preliminary data.</text>
</comment>
<feature type="transmembrane region" description="Helical" evidence="3">
    <location>
        <begin position="47"/>
        <end position="70"/>
    </location>
</feature>
<gene>
    <name evidence="4" type="ORF">QTG54_007612</name>
</gene>
<evidence type="ECO:0000256" key="1">
    <source>
        <dbReference type="PROSITE-ProRule" id="PRU00803"/>
    </source>
</evidence>
<name>A0AAD8YAH1_9STRA</name>
<proteinExistence type="predicted"/>
<keyword evidence="3" id="KW-1133">Transmembrane helix</keyword>
<sequence>MRPSMGTRLPDEQDENNERRESRRFSSISFKLGLDSDEDGNFRSKRWCYLFSACTILSIVGIALISWSMVRMRSKTAIDNNNANVPNSQSKDQDDSAGTKLSLAWETDVPCAPITIDLATDQYGNETTWALYRLAEVNNESKMLKATRASANEVGHKKRLRPVALSESNRKMGESINNGSQVRSGGPYTYMSDTGADFTSPVYTSSVCLPEGNYSFVISDVNGICCQYGLGQYSIFFNGGRTVRDASGVFTEKEITPFEVTSDDVLAALATANPSQSLSPSTPISPSASLSTTIVPSHSLVPPSPKLTAVSGNSSVSLNSAPQSPLPTLSDSTGAIYQPSSAPLVTGPQILTPTIAPTAVSPGLPVSASLAPTARITNITTIQPTTLTNNLIASSATIPPSSTLTSWPSHKPSFSPSQFSDTIQPTKSAIPTNFNPLLDAELLDSLSIPYTLSHTLTGETHTTTTSRRLQEERADSLYGFSTAVSADTSVLAVGATNAIDENGNHTGAVYLYSIDTSDAESIPTLLQVIYGSNPEDEFGNDVKLSDDGSRLVVAARSEQAQEGAIRMYNRRFADESGLWELSGTILGDGEGFRAGWSVAISGDGNVVAMGSTKGGSNEGGLVTTYIAPDWELHGSMIEAQTPRDVLGFSVSLNGDGTMIAVGSVKAANPDRVSNAGRAEVFSFDGTSWNSQIEVFGETKQAYDGSSVALSRDGNLFVVGGRGFTNDGGDTPAIGRCRIFERTGTGEYVLLSTIV</sequence>
<dbReference type="SUPFAM" id="SSF82171">
    <property type="entry name" value="DPP6 N-terminal domain-like"/>
    <property type="match status" value="1"/>
</dbReference>
<dbReference type="PANTHER" id="PTHR36220:SF1">
    <property type="entry name" value="GAMMA TUBULIN COMPLEX COMPONENT C-TERMINAL DOMAIN-CONTAINING PROTEIN"/>
    <property type="match status" value="1"/>
</dbReference>
<feature type="compositionally biased region" description="Polar residues" evidence="2">
    <location>
        <begin position="79"/>
        <end position="90"/>
    </location>
</feature>
<evidence type="ECO:0000313" key="5">
    <source>
        <dbReference type="Proteomes" id="UP001224775"/>
    </source>
</evidence>
<evidence type="ECO:0000313" key="4">
    <source>
        <dbReference type="EMBL" id="KAK1742039.1"/>
    </source>
</evidence>
<feature type="region of interest" description="Disordered" evidence="2">
    <location>
        <begin position="79"/>
        <end position="98"/>
    </location>
</feature>
<feature type="region of interest" description="Disordered" evidence="2">
    <location>
        <begin position="1"/>
        <end position="22"/>
    </location>
</feature>
<organism evidence="4 5">
    <name type="scientific">Skeletonema marinoi</name>
    <dbReference type="NCBI Taxonomy" id="267567"/>
    <lineage>
        <taxon>Eukaryota</taxon>
        <taxon>Sar</taxon>
        <taxon>Stramenopiles</taxon>
        <taxon>Ochrophyta</taxon>
        <taxon>Bacillariophyta</taxon>
        <taxon>Coscinodiscophyceae</taxon>
        <taxon>Thalassiosirophycidae</taxon>
        <taxon>Thalassiosirales</taxon>
        <taxon>Skeletonemataceae</taxon>
        <taxon>Skeletonema</taxon>
        <taxon>Skeletonema marinoi-dohrnii complex</taxon>
    </lineage>
</organism>
<protein>
    <submittedName>
        <fullName evidence="4">Uncharacterized protein</fullName>
    </submittedName>
</protein>
<evidence type="ECO:0000256" key="2">
    <source>
        <dbReference type="SAM" id="MobiDB-lite"/>
    </source>
</evidence>